<dbReference type="InterPro" id="IPR019660">
    <property type="entry name" value="Put_sensory_transdc_reg_YbjN"/>
</dbReference>
<name>A0A9X1D816_9SPHN</name>
<reference evidence="2" key="1">
    <citation type="submission" date="2021-05" db="EMBL/GenBank/DDBJ databases">
        <title>Genome of Sphingobium sp. strain.</title>
        <authorList>
            <person name="Fan R."/>
        </authorList>
    </citation>
    <scope>NUCLEOTIDE SEQUENCE</scope>
    <source>
        <strain evidence="2">H33</strain>
    </source>
</reference>
<dbReference type="RefSeq" id="WP_214621474.1">
    <property type="nucleotide sequence ID" value="NZ_JAHGAW010000001.1"/>
</dbReference>
<dbReference type="Proteomes" id="UP001138757">
    <property type="component" value="Unassembled WGS sequence"/>
</dbReference>
<gene>
    <name evidence="2" type="ORF">KK488_02175</name>
</gene>
<evidence type="ECO:0000313" key="3">
    <source>
        <dbReference type="Proteomes" id="UP001138757"/>
    </source>
</evidence>
<protein>
    <submittedName>
        <fullName evidence="2">YbjN domain-containing protein</fullName>
    </submittedName>
</protein>
<proteinExistence type="predicted"/>
<sequence length="170" mass="18623">MALLKWIGGALLFFMAGGAALANDTTVCGKGLVCATVPQTVVAAIVKAGHKAELAKDANGAPLIHSEANGYKYDIYFYGCTEGSLCDSLQFYISFDDVISNGQELANLWNTRKRFLQMAYEDGKYSRLSYDVATIGGITPENFADILAWWDSMLGEVPKFFEENARKPKK</sequence>
<evidence type="ECO:0000256" key="1">
    <source>
        <dbReference type="SAM" id="SignalP"/>
    </source>
</evidence>
<feature type="signal peptide" evidence="1">
    <location>
        <begin position="1"/>
        <end position="22"/>
    </location>
</feature>
<organism evidence="2 3">
    <name type="scientific">Sphingobium nicotianae</name>
    <dbReference type="NCBI Taxonomy" id="2782607"/>
    <lineage>
        <taxon>Bacteria</taxon>
        <taxon>Pseudomonadati</taxon>
        <taxon>Pseudomonadota</taxon>
        <taxon>Alphaproteobacteria</taxon>
        <taxon>Sphingomonadales</taxon>
        <taxon>Sphingomonadaceae</taxon>
        <taxon>Sphingobium</taxon>
    </lineage>
</organism>
<evidence type="ECO:0000313" key="2">
    <source>
        <dbReference type="EMBL" id="MBT2185747.1"/>
    </source>
</evidence>
<dbReference type="AlphaFoldDB" id="A0A9X1D816"/>
<feature type="chain" id="PRO_5040777916" evidence="1">
    <location>
        <begin position="23"/>
        <end position="170"/>
    </location>
</feature>
<accession>A0A9X1D816</accession>
<comment type="caution">
    <text evidence="2">The sequence shown here is derived from an EMBL/GenBank/DDBJ whole genome shotgun (WGS) entry which is preliminary data.</text>
</comment>
<keyword evidence="3" id="KW-1185">Reference proteome</keyword>
<dbReference type="Pfam" id="PF10722">
    <property type="entry name" value="YbjN"/>
    <property type="match status" value="1"/>
</dbReference>
<dbReference type="EMBL" id="JAHGAW010000001">
    <property type="protein sequence ID" value="MBT2185747.1"/>
    <property type="molecule type" value="Genomic_DNA"/>
</dbReference>
<keyword evidence="1" id="KW-0732">Signal</keyword>